<dbReference type="Pfam" id="PF09848">
    <property type="entry name" value="SLFN-g3_helicase"/>
    <property type="match status" value="1"/>
</dbReference>
<feature type="domain" description="Schlafen group 3-like DNA/RNA helicase" evidence="1">
    <location>
        <begin position="263"/>
        <end position="608"/>
    </location>
</feature>
<dbReference type="InterPro" id="IPR018647">
    <property type="entry name" value="SLFN_3-like_DNA/RNA_helicase"/>
</dbReference>
<sequence>MIIYESTKTDFVSDVINEELVERLYHSYQEKIGRTSKQEIKSWENSLQRMSNVMQDEEIPEDASVAIEFNIPNTSKRVDFLISGNNGDQDHVIIIELKQWSEVEKVEEQDAIVSTYIGGGKRPLPHPSYQAWSYSALIEDFNENVQEKHISLNPCAYLHNYRKEADDPLTDAHYQEHLDRAPVFTKGEISKLRSFIKKYVVHGDNRHLIYEIEHGRIRPSRSLQDSLSSMLEGNEEFRMIDEQKVFYEQAYQLALEGVHSEQKHVMAIEGGPGTGKSVMAVHLLVNLINQGLNVLYVSKNSAPRTVYASRLQGTMKKTHINNLFKGSGSFTTSEPNEFDVIVVDEAHRLNEKSGFYGNQGENQVKELINAAKFTMFFIDEKQRVTLKDIGSMGLIEQYTKESGAELITGKLASQFRCDGSEAYIAWLEDTLGIRETANKNDYGVDYDFRVYEDPHRMLRHIEELNKRNNKSRMLAGYCWEWPVKQRKDTEYKDITLPEYDFEMSWNLSDSIWAIDQQSVAEAGCIHTSQGLEFDYVGVIIGPDLYFENGEVKTDYTKRAKSDQSLRGIKKMAKENPIKAQQVADDIIRNTYRTLMTRGQKGCFIFCTDPELNAYFQERLRKATVYENLSPGEYSKVAERNDEYGN</sequence>
<keyword evidence="3" id="KW-1185">Reference proteome</keyword>
<organism evidence="2 3">
    <name type="scientific">Salimicrobium album</name>
    <dbReference type="NCBI Taxonomy" id="50717"/>
    <lineage>
        <taxon>Bacteria</taxon>
        <taxon>Bacillati</taxon>
        <taxon>Bacillota</taxon>
        <taxon>Bacilli</taxon>
        <taxon>Bacillales</taxon>
        <taxon>Bacillaceae</taxon>
        <taxon>Salimicrobium</taxon>
    </lineage>
</organism>
<dbReference type="InterPro" id="IPR027417">
    <property type="entry name" value="P-loop_NTPase"/>
</dbReference>
<gene>
    <name evidence="2" type="ORF">SAMN04488081_2536</name>
</gene>
<evidence type="ECO:0000313" key="2">
    <source>
        <dbReference type="EMBL" id="SDY27960.1"/>
    </source>
</evidence>
<protein>
    <recommendedName>
        <fullName evidence="1">Schlafen group 3-like DNA/RNA helicase domain-containing protein</fullName>
    </recommendedName>
</protein>
<comment type="caution">
    <text evidence="2">The sequence shown here is derived from an EMBL/GenBank/DDBJ whole genome shotgun (WGS) entry which is preliminary data.</text>
</comment>
<evidence type="ECO:0000259" key="1">
    <source>
        <dbReference type="Pfam" id="PF09848"/>
    </source>
</evidence>
<proteinExistence type="predicted"/>
<dbReference type="Gene3D" id="3.40.50.300">
    <property type="entry name" value="P-loop containing nucleotide triphosphate hydrolases"/>
    <property type="match status" value="1"/>
</dbReference>
<dbReference type="RefSeq" id="WP_093108068.1">
    <property type="nucleotide sequence ID" value="NZ_FNOS01000008.1"/>
</dbReference>
<evidence type="ECO:0000313" key="3">
    <source>
        <dbReference type="Proteomes" id="UP000198647"/>
    </source>
</evidence>
<name>A0A1H3IJS7_9BACI</name>
<accession>A0A1H3IJS7</accession>
<dbReference type="Proteomes" id="UP000198647">
    <property type="component" value="Unassembled WGS sequence"/>
</dbReference>
<dbReference type="EMBL" id="FNOS01000008">
    <property type="protein sequence ID" value="SDY27960.1"/>
    <property type="molecule type" value="Genomic_DNA"/>
</dbReference>
<dbReference type="SUPFAM" id="SSF52540">
    <property type="entry name" value="P-loop containing nucleoside triphosphate hydrolases"/>
    <property type="match status" value="2"/>
</dbReference>
<reference evidence="2 3" key="1">
    <citation type="submission" date="2016-10" db="EMBL/GenBank/DDBJ databases">
        <authorList>
            <person name="Varghese N."/>
            <person name="Submissions S."/>
        </authorList>
    </citation>
    <scope>NUCLEOTIDE SEQUENCE [LARGE SCALE GENOMIC DNA]</scope>
    <source>
        <strain evidence="2 3">DSM 20748</strain>
    </source>
</reference>